<dbReference type="InterPro" id="IPR017853">
    <property type="entry name" value="GH"/>
</dbReference>
<dbReference type="InterPro" id="IPR006047">
    <property type="entry name" value="GH13_cat_dom"/>
</dbReference>
<evidence type="ECO:0000313" key="6">
    <source>
        <dbReference type="Proteomes" id="UP000191055"/>
    </source>
</evidence>
<dbReference type="Pfam" id="PF00128">
    <property type="entry name" value="Alpha-amylase"/>
    <property type="match status" value="1"/>
</dbReference>
<dbReference type="SUPFAM" id="SSF51445">
    <property type="entry name" value="(Trans)glycosidases"/>
    <property type="match status" value="1"/>
</dbReference>
<dbReference type="SMART" id="SM00642">
    <property type="entry name" value="Aamy"/>
    <property type="match status" value="1"/>
</dbReference>
<dbReference type="GO" id="GO:0016798">
    <property type="term" value="F:hydrolase activity, acting on glycosyl bonds"/>
    <property type="evidence" value="ECO:0007669"/>
    <property type="project" value="UniProtKB-KW"/>
</dbReference>
<feature type="signal peptide" evidence="3">
    <location>
        <begin position="1"/>
        <end position="26"/>
    </location>
</feature>
<dbReference type="GO" id="GO:0005975">
    <property type="term" value="P:carbohydrate metabolic process"/>
    <property type="evidence" value="ECO:0007669"/>
    <property type="project" value="InterPro"/>
</dbReference>
<name>A0A1T5BG53_9BACT</name>
<dbReference type="KEGG" id="asx:CDL62_11405"/>
<protein>
    <submittedName>
        <fullName evidence="5">Glycosidase</fullName>
    </submittedName>
</protein>
<dbReference type="OrthoDB" id="9805159at2"/>
<dbReference type="CDD" id="cd11340">
    <property type="entry name" value="AmyAc_bac_CMD_like_3"/>
    <property type="match status" value="1"/>
</dbReference>
<dbReference type="Pfam" id="PF10438">
    <property type="entry name" value="Cyc-maltodext_C"/>
    <property type="match status" value="1"/>
</dbReference>
<dbReference type="Gene3D" id="2.60.40.10">
    <property type="entry name" value="Immunoglobulins"/>
    <property type="match status" value="1"/>
</dbReference>
<dbReference type="Gene3D" id="3.20.20.80">
    <property type="entry name" value="Glycosidases"/>
    <property type="match status" value="1"/>
</dbReference>
<dbReference type="EMBL" id="FUYV01000002">
    <property type="protein sequence ID" value="SKB46047.1"/>
    <property type="molecule type" value="Genomic_DNA"/>
</dbReference>
<keyword evidence="2 5" id="KW-0326">Glycosidase</keyword>
<evidence type="ECO:0000256" key="3">
    <source>
        <dbReference type="SAM" id="SignalP"/>
    </source>
</evidence>
<organism evidence="5 6">
    <name type="scientific">Alkalitalea saponilacus</name>
    <dbReference type="NCBI Taxonomy" id="889453"/>
    <lineage>
        <taxon>Bacteria</taxon>
        <taxon>Pseudomonadati</taxon>
        <taxon>Bacteroidota</taxon>
        <taxon>Bacteroidia</taxon>
        <taxon>Marinilabiliales</taxon>
        <taxon>Marinilabiliaceae</taxon>
        <taxon>Alkalitalea</taxon>
    </lineage>
</organism>
<dbReference type="Proteomes" id="UP000191055">
    <property type="component" value="Unassembled WGS sequence"/>
</dbReference>
<dbReference type="PANTHER" id="PTHR10357">
    <property type="entry name" value="ALPHA-AMYLASE FAMILY MEMBER"/>
    <property type="match status" value="1"/>
</dbReference>
<dbReference type="InterPro" id="IPR019492">
    <property type="entry name" value="Cyclo-malto-dextrinase_C"/>
</dbReference>
<dbReference type="SUPFAM" id="SSF51011">
    <property type="entry name" value="Glycosyl hydrolase domain"/>
    <property type="match status" value="1"/>
</dbReference>
<evidence type="ECO:0000256" key="2">
    <source>
        <dbReference type="ARBA" id="ARBA00023295"/>
    </source>
</evidence>
<dbReference type="AlphaFoldDB" id="A0A1T5BG53"/>
<evidence type="ECO:0000256" key="1">
    <source>
        <dbReference type="ARBA" id="ARBA00022801"/>
    </source>
</evidence>
<keyword evidence="1" id="KW-0378">Hydrolase</keyword>
<dbReference type="RefSeq" id="WP_079556298.1">
    <property type="nucleotide sequence ID" value="NZ_CP021904.1"/>
</dbReference>
<dbReference type="Gene3D" id="2.60.40.1180">
    <property type="entry name" value="Golgi alpha-mannosidase II"/>
    <property type="match status" value="1"/>
</dbReference>
<evidence type="ECO:0000313" key="5">
    <source>
        <dbReference type="EMBL" id="SKB46047.1"/>
    </source>
</evidence>
<feature type="domain" description="Glycosyl hydrolase family 13 catalytic" evidence="4">
    <location>
        <begin position="136"/>
        <end position="519"/>
    </location>
</feature>
<feature type="chain" id="PRO_5013182533" evidence="3">
    <location>
        <begin position="27"/>
        <end position="622"/>
    </location>
</feature>
<gene>
    <name evidence="5" type="ORF">SAMN03080601_00503</name>
</gene>
<dbReference type="STRING" id="889453.SAMN03080601_00503"/>
<dbReference type="PANTHER" id="PTHR10357:SF210">
    <property type="entry name" value="MALTODEXTRIN GLUCOSIDASE"/>
    <property type="match status" value="1"/>
</dbReference>
<dbReference type="InterPro" id="IPR014756">
    <property type="entry name" value="Ig_E-set"/>
</dbReference>
<dbReference type="SUPFAM" id="SSF81296">
    <property type="entry name" value="E set domains"/>
    <property type="match status" value="1"/>
</dbReference>
<evidence type="ECO:0000259" key="4">
    <source>
        <dbReference type="SMART" id="SM00642"/>
    </source>
</evidence>
<keyword evidence="3" id="KW-0732">Signal</keyword>
<dbReference type="InterPro" id="IPR013780">
    <property type="entry name" value="Glyco_hydro_b"/>
</dbReference>
<dbReference type="Pfam" id="PF09087">
    <property type="entry name" value="Cyc-maltodext_N"/>
    <property type="match status" value="1"/>
</dbReference>
<dbReference type="InterPro" id="IPR015171">
    <property type="entry name" value="Cyc-maltodext_N"/>
</dbReference>
<accession>A0A1T5BG53</accession>
<proteinExistence type="predicted"/>
<sequence>MLKKSRFIILMLLATLLAGNGNQSFASNIKERLEPASWWIGFQNPTVQLMAYGKDIALLRPEIDYPGVSIERIIAVENPNYLFIDVNISQNANPGKMEIRFRDGRRVRTTRTLELLTREKGSAEREGFNQTDAIYLIMPDRFANANPNNDMIPGMLEKPNRDEPYGRHGGDLQGIKERLDFIKDMGFTAIWLNPVLENDQPEASYHGYATTDYYKIDRRLGTNEEFKALVDASRERGIKIIMDMIFNHCGSKHWWMNDLPTEDWVHQYPEFTRSNYRLSTVSDPYASKADFDLTVCGWFDTTMPDMNLKNELVLNYLTQKSIWWIEYAGLQGIRMDTYPYPDKDAMADWVLRVKKEYPDFSIVGESWIGNTSQLAYWQKDFPNQDGYNSYIKNLFDFPLAYAISSAFNEGEGWDSGLQRLYDVLADDHLYRYPKHLVVFAENHDFGRMMHFFNDDINKMKLAIAFLGTVRGIPQWYYGSEILMGGDGAASHAAIRQNYPGGWPGDEVDAFTRAGRTAEQNEVFDYLTTVLNYRKNSHVIHHGNTLHFVPQNEVYVYFRYLDGEAIMVMMNNNNENNTEVDMSRFNEILANYSGGREIVTGKRYEKLDKITVPAKSALIIELK</sequence>
<keyword evidence="6" id="KW-1185">Reference proteome</keyword>
<dbReference type="InterPro" id="IPR013783">
    <property type="entry name" value="Ig-like_fold"/>
</dbReference>
<reference evidence="6" key="1">
    <citation type="submission" date="2017-02" db="EMBL/GenBank/DDBJ databases">
        <authorList>
            <person name="Varghese N."/>
            <person name="Submissions S."/>
        </authorList>
    </citation>
    <scope>NUCLEOTIDE SEQUENCE [LARGE SCALE GENOMIC DNA]</scope>
    <source>
        <strain evidence="6">DSM 24412</strain>
    </source>
</reference>